<gene>
    <name evidence="11" type="ORF">SEMRO_865_G212750.1</name>
</gene>
<keyword evidence="12" id="KW-1185">Reference proteome</keyword>
<reference evidence="11" key="1">
    <citation type="submission" date="2020-06" db="EMBL/GenBank/DDBJ databases">
        <authorList>
            <consortium name="Plant Systems Biology data submission"/>
        </authorList>
    </citation>
    <scope>NUCLEOTIDE SEQUENCE</scope>
    <source>
        <strain evidence="11">D6</strain>
    </source>
</reference>
<dbReference type="GO" id="GO:0016020">
    <property type="term" value="C:membrane"/>
    <property type="evidence" value="ECO:0007669"/>
    <property type="project" value="UniProtKB-SubCell"/>
</dbReference>
<feature type="transmembrane region" description="Helical" evidence="9">
    <location>
        <begin position="252"/>
        <end position="272"/>
    </location>
</feature>
<keyword evidence="3" id="KW-0813">Transport</keyword>
<dbReference type="Pfam" id="PF01490">
    <property type="entry name" value="Aa_trans"/>
    <property type="match status" value="1"/>
</dbReference>
<feature type="transmembrane region" description="Helical" evidence="9">
    <location>
        <begin position="87"/>
        <end position="108"/>
    </location>
</feature>
<dbReference type="Proteomes" id="UP001153069">
    <property type="component" value="Unassembled WGS sequence"/>
</dbReference>
<feature type="transmembrane region" description="Helical" evidence="9">
    <location>
        <begin position="331"/>
        <end position="350"/>
    </location>
</feature>
<comment type="similarity">
    <text evidence="2">Belongs to the amino acid/polyamine transporter 2 family.</text>
</comment>
<feature type="transmembrane region" description="Helical" evidence="9">
    <location>
        <begin position="133"/>
        <end position="159"/>
    </location>
</feature>
<feature type="domain" description="Amino acid transporter transmembrane" evidence="10">
    <location>
        <begin position="60"/>
        <end position="441"/>
    </location>
</feature>
<evidence type="ECO:0000256" key="2">
    <source>
        <dbReference type="ARBA" id="ARBA00008066"/>
    </source>
</evidence>
<organism evidence="11 12">
    <name type="scientific">Seminavis robusta</name>
    <dbReference type="NCBI Taxonomy" id="568900"/>
    <lineage>
        <taxon>Eukaryota</taxon>
        <taxon>Sar</taxon>
        <taxon>Stramenopiles</taxon>
        <taxon>Ochrophyta</taxon>
        <taxon>Bacillariophyta</taxon>
        <taxon>Bacillariophyceae</taxon>
        <taxon>Bacillariophycidae</taxon>
        <taxon>Naviculales</taxon>
        <taxon>Naviculaceae</taxon>
        <taxon>Seminavis</taxon>
    </lineage>
</organism>
<feature type="transmembrane region" description="Helical" evidence="9">
    <location>
        <begin position="390"/>
        <end position="406"/>
    </location>
</feature>
<proteinExistence type="inferred from homology"/>
<evidence type="ECO:0000313" key="11">
    <source>
        <dbReference type="EMBL" id="CAB9517552.1"/>
    </source>
</evidence>
<dbReference type="PANTHER" id="PTHR22950:SF458">
    <property type="entry name" value="SODIUM-COUPLED NEUTRAL AMINO ACID TRANSPORTER 11-RELATED"/>
    <property type="match status" value="1"/>
</dbReference>
<feature type="transmembrane region" description="Helical" evidence="9">
    <location>
        <begin position="179"/>
        <end position="198"/>
    </location>
</feature>
<evidence type="ECO:0000313" key="12">
    <source>
        <dbReference type="Proteomes" id="UP001153069"/>
    </source>
</evidence>
<comment type="caution">
    <text evidence="11">The sequence shown here is derived from an EMBL/GenBank/DDBJ whole genome shotgun (WGS) entry which is preliminary data.</text>
</comment>
<evidence type="ECO:0000256" key="4">
    <source>
        <dbReference type="ARBA" id="ARBA00022692"/>
    </source>
</evidence>
<sequence length="575" mass="62345">MKEVSFSKTIESSQDYVAMADPGDGEMAAVPVDRPQPTRRAPKRMLSDIPEPKTRSGYGGAISNLINSIVGAGIIGIPYAFREAGLIVGLFLLVLVSYLTDKSLRIIIEAARYHPKLKMVGVKTYEDLMQIPYGYYGSLFVQVNMFILAYGAMVAYMLIIKDTVPTMFGIENSGGKAVAERELVMVITSLLIMLPLALLRDMASLSFTSFLSVTADVILVIFIALYSPIGTSVSEAGGFWEVLGSNTINSRLFIGLGVISTAMACQHSAFIVSGSMQEKTSTAWSVVTKYSLLIALVLCSLLGTMGFLGFLDETQGNILNNFDPDTVAANGARGLLAITMFFTYPMESFVARHVVAKIFFNGDSEGDIVDEHGNTIPAGKWLFCIGRRELIVIFLYILALIPALFVDDLGPVLSITGSLGGSCVAYIGPGLVYLGVHGQSFIEYTDILLGKTPPSHTDPTIELPVVGDASATIQTHTQDAPFNPVSKPWWWWLLGFPIWRAIASAGALGMRHNLEALEEESPGCTTVPPSGEVIGPLTRDYYIAMFFIIFGVIAVLVGLVTNIYVQIENTFYTPH</sequence>
<evidence type="ECO:0000256" key="5">
    <source>
        <dbReference type="ARBA" id="ARBA00022970"/>
    </source>
</evidence>
<comment type="subcellular location">
    <subcellularLocation>
        <location evidence="1">Membrane</location>
        <topology evidence="1">Multi-pass membrane protein</topology>
    </subcellularLocation>
</comment>
<dbReference type="EMBL" id="CAICTM010000864">
    <property type="protein sequence ID" value="CAB9517552.1"/>
    <property type="molecule type" value="Genomic_DNA"/>
</dbReference>
<evidence type="ECO:0000256" key="1">
    <source>
        <dbReference type="ARBA" id="ARBA00004141"/>
    </source>
</evidence>
<feature type="region of interest" description="Disordered" evidence="8">
    <location>
        <begin position="27"/>
        <end position="52"/>
    </location>
</feature>
<evidence type="ECO:0000256" key="6">
    <source>
        <dbReference type="ARBA" id="ARBA00022989"/>
    </source>
</evidence>
<dbReference type="InterPro" id="IPR013057">
    <property type="entry name" value="AA_transpt_TM"/>
</dbReference>
<dbReference type="PANTHER" id="PTHR22950">
    <property type="entry name" value="AMINO ACID TRANSPORTER"/>
    <property type="match status" value="1"/>
</dbReference>
<name>A0A9N8EA06_9STRA</name>
<evidence type="ECO:0000259" key="10">
    <source>
        <dbReference type="Pfam" id="PF01490"/>
    </source>
</evidence>
<keyword evidence="7 9" id="KW-0472">Membrane</keyword>
<feature type="transmembrane region" description="Helical" evidence="9">
    <location>
        <begin position="541"/>
        <end position="565"/>
    </location>
</feature>
<evidence type="ECO:0000256" key="7">
    <source>
        <dbReference type="ARBA" id="ARBA00023136"/>
    </source>
</evidence>
<dbReference type="AlphaFoldDB" id="A0A9N8EA06"/>
<keyword evidence="6 9" id="KW-1133">Transmembrane helix</keyword>
<evidence type="ECO:0000256" key="9">
    <source>
        <dbReference type="SAM" id="Phobius"/>
    </source>
</evidence>
<keyword evidence="5" id="KW-0029">Amino-acid transport</keyword>
<accession>A0A9N8EA06</accession>
<evidence type="ECO:0000256" key="8">
    <source>
        <dbReference type="SAM" id="MobiDB-lite"/>
    </source>
</evidence>
<feature type="transmembrane region" description="Helical" evidence="9">
    <location>
        <begin position="292"/>
        <end position="311"/>
    </location>
</feature>
<dbReference type="OrthoDB" id="28208at2759"/>
<keyword evidence="4 9" id="KW-0812">Transmembrane</keyword>
<dbReference type="GO" id="GO:0015179">
    <property type="term" value="F:L-amino acid transmembrane transporter activity"/>
    <property type="evidence" value="ECO:0007669"/>
    <property type="project" value="TreeGrafter"/>
</dbReference>
<feature type="transmembrane region" description="Helical" evidence="9">
    <location>
        <begin position="210"/>
        <end position="229"/>
    </location>
</feature>
<feature type="transmembrane region" description="Helical" evidence="9">
    <location>
        <begin position="61"/>
        <end position="81"/>
    </location>
</feature>
<protein>
    <submittedName>
        <fullName evidence="11">Sodium-coupled neutral amino acid transporter 11</fullName>
    </submittedName>
</protein>
<evidence type="ECO:0000256" key="3">
    <source>
        <dbReference type="ARBA" id="ARBA00022448"/>
    </source>
</evidence>